<feature type="domain" description="Zn(2)-C6 fungal-type" evidence="9">
    <location>
        <begin position="516"/>
        <end position="543"/>
    </location>
</feature>
<dbReference type="InterPro" id="IPR001138">
    <property type="entry name" value="Zn2Cys6_DnaBD"/>
</dbReference>
<dbReference type="STRING" id="398673.A0A2P4ZHL3"/>
<comment type="subcellular location">
    <subcellularLocation>
        <location evidence="7">Mitochondrion outer membrane</location>
        <topology evidence="7">Multi-pass membrane protein</topology>
    </subcellularLocation>
    <text evidence="7">The ERMES/MDM complex localizes to a few discrete foci (around 10 per single cell), that represent mitochondria-endoplasmic reticulum junctions. These foci are often found next to mtDNA nucleoids.</text>
</comment>
<feature type="compositionally biased region" description="Polar residues" evidence="8">
    <location>
        <begin position="212"/>
        <end position="225"/>
    </location>
</feature>
<evidence type="ECO:0000313" key="10">
    <source>
        <dbReference type="EMBL" id="PON23774.1"/>
    </source>
</evidence>
<evidence type="ECO:0000256" key="4">
    <source>
        <dbReference type="ARBA" id="ARBA00023128"/>
    </source>
</evidence>
<dbReference type="GO" id="GO:0070096">
    <property type="term" value="P:mitochondrial outer membrane translocase complex assembly"/>
    <property type="evidence" value="ECO:0007669"/>
    <property type="project" value="UniProtKB-UniRule"/>
</dbReference>
<keyword evidence="6" id="KW-0539">Nucleus</keyword>
<dbReference type="GO" id="GO:0008270">
    <property type="term" value="F:zinc ion binding"/>
    <property type="evidence" value="ECO:0007669"/>
    <property type="project" value="InterPro"/>
</dbReference>
<dbReference type="InterPro" id="IPR027539">
    <property type="entry name" value="Mdm10"/>
</dbReference>
<name>A0A2P4ZHL3_9HYPO</name>
<dbReference type="GO" id="GO:0000981">
    <property type="term" value="F:DNA-binding transcription factor activity, RNA polymerase II-specific"/>
    <property type="evidence" value="ECO:0007669"/>
    <property type="project" value="InterPro"/>
</dbReference>
<dbReference type="CDD" id="cd00067">
    <property type="entry name" value="GAL4"/>
    <property type="match status" value="1"/>
</dbReference>
<reference evidence="10 11" key="1">
    <citation type="journal article" date="2016" name="Genome Announc.">
        <title>Draft Whole-Genome Sequence of Trichoderma gamsii T6085, a Promising Biocontrol Agent of Fusarium Head Blight on Wheat.</title>
        <authorList>
            <person name="Baroncelli R."/>
            <person name="Zapparata A."/>
            <person name="Piaggeschi G."/>
            <person name="Sarrocco S."/>
            <person name="Vannacci G."/>
        </authorList>
    </citation>
    <scope>NUCLEOTIDE SEQUENCE [LARGE SCALE GENOMIC DNA]</scope>
    <source>
        <strain evidence="10 11">T6085</strain>
    </source>
</reference>
<dbReference type="PANTHER" id="PTHR28035">
    <property type="entry name" value="MITOCHONDRIAL DISTRIBUTION AND MORPHOLOGY PROTEIN 10"/>
    <property type="match status" value="1"/>
</dbReference>
<evidence type="ECO:0000313" key="11">
    <source>
        <dbReference type="Proteomes" id="UP000054821"/>
    </source>
</evidence>
<evidence type="ECO:0000256" key="2">
    <source>
        <dbReference type="ARBA" id="ARBA00022692"/>
    </source>
</evidence>
<feature type="compositionally biased region" description="Basic and acidic residues" evidence="8">
    <location>
        <begin position="396"/>
        <end position="408"/>
    </location>
</feature>
<dbReference type="GO" id="GO:0051654">
    <property type="term" value="P:establishment of mitochondrion localization"/>
    <property type="evidence" value="ECO:0007669"/>
    <property type="project" value="TreeGrafter"/>
</dbReference>
<dbReference type="SUPFAM" id="SSF57701">
    <property type="entry name" value="Zn2/Cys6 DNA-binding domain"/>
    <property type="match status" value="1"/>
</dbReference>
<organism evidence="10 11">
    <name type="scientific">Trichoderma gamsii</name>
    <dbReference type="NCBI Taxonomy" id="398673"/>
    <lineage>
        <taxon>Eukaryota</taxon>
        <taxon>Fungi</taxon>
        <taxon>Dikarya</taxon>
        <taxon>Ascomycota</taxon>
        <taxon>Pezizomycotina</taxon>
        <taxon>Sordariomycetes</taxon>
        <taxon>Hypocreomycetidae</taxon>
        <taxon>Hypocreales</taxon>
        <taxon>Hypocreaceae</taxon>
        <taxon>Trichoderma</taxon>
    </lineage>
</organism>
<dbReference type="Pfam" id="PF12519">
    <property type="entry name" value="MDM10"/>
    <property type="match status" value="1"/>
</dbReference>
<dbReference type="HAMAP" id="MF_03102">
    <property type="entry name" value="Mdm10"/>
    <property type="match status" value="1"/>
</dbReference>
<evidence type="ECO:0000256" key="6">
    <source>
        <dbReference type="ARBA" id="ARBA00023242"/>
    </source>
</evidence>
<feature type="region of interest" description="Disordered" evidence="8">
    <location>
        <begin position="396"/>
        <end position="422"/>
    </location>
</feature>
<sequence>MRSFMDYVHSAFYEATGWRRDNSYAALNSTTDALLNFSTPRGLRLSLSALASSNFATSYQLGSVGVVDGSISYLFSSVPLRVLLTPQSENVPLPDLLRSYRHLTPVARRDNPSLRPPDDTDKVNESLLYGRLYLPQSQLEALLVRRLSPAFQAQFSAVSGQHLRNGGTALGLIQYDVGRYALEGLASTDGGLLGFRGVYNFGGDLSSKRHTSSTAENGNGQGSSNGDKERIYGRFSTGGEIYYGTLNKSGGISIGARFATLPDHKGTPLSATLTMNPLMGNIAASYAVMAGRDCSLATRMEFNIFSYESSWAVGMELWRKPFARTAAEADNTLADTAAAKKTAQKLHFAAKTATIQPDGKVIDLKDSTEAAPTPSPIPLPAERSFNAKLEWRLDEPEKPAEKLAEKKAAPKANGGSASVKFKTRKTTLPKAVQPVKKVETEVVEETEEKEEYAGVVKARLDQNLRLGVLWEGRVKSLLFSLGSGIDLRMMNKPFRTLESLNSLDCMGHQPRRRPPACSLCRIRKLRCNRQSPCSNCSIRGIPCHRDSPRGGPRLLPGNGSQEALDRNHLAPSSLASTQLQLISADVLDIQNNCANQKLLDSLAPSPFTLRTRSIRTITKPSYFIQHPDTSPESLPEEVRVIKCICLPLREDAHVLLEKFIDDVLHFHHIFHTPSLPSTIDQFYDAVEQDEDVDLGQLMLILAICCSTTHTWTRYDDAKGLFDCAEDANSQTSGWLKTALDIIHHAHVAAHASLTCIQGIMVVFFMICSLEGISPRARVLHTQAVAMAQTIGLHVIDSPNAAIHIDWLNDSHVLAEVGRRTWWNLTDTDWMISRLSVPQGGSYIIQASQMAVRRPCNANDEDIVDGQEIVDRPLEEATSVSYLLERQRLAVLFYNLGDFDKPINSTSEEAEYLKVMEVDMKLRQFMRELPSFFRLENSDYVSKKPNRDTRQSSNITTQRYLLNMIFYGQICKLHLPYMARGTVNPGFAYSHDSCLKAAQQIIYIEHQMRAEPSTFILFRQRMNIKFRSIFIACVVFVLDECLANSAEGRTMEADATMADAWKILHEAEGQSPMASELLQLSVEILKKYKATHPALEMMTEHLSEKTSSLIEESLIDVEDAESSNTRDETELMGGIEMDDAGLEKLWLALQGRGREWSDLFYGFGPFHV</sequence>
<keyword evidence="4 7" id="KW-0496">Mitochondrion</keyword>
<keyword evidence="1 7" id="KW-1134">Transmembrane beta strand</keyword>
<keyword evidence="11" id="KW-1185">Reference proteome</keyword>
<dbReference type="CDD" id="cd12148">
    <property type="entry name" value="fungal_TF_MHR"/>
    <property type="match status" value="1"/>
</dbReference>
<dbReference type="Gene3D" id="4.10.240.10">
    <property type="entry name" value="Zn(2)-C6 fungal-type DNA-binding domain"/>
    <property type="match status" value="1"/>
</dbReference>
<comment type="subunit">
    <text evidence="7">Component of the ER-mitochondria encounter structure (ERMES) or MDM complex, composed of MMM1, MDM10, MDM12 and MDM34. Associates with the mitochondrial outer membrane sorting assembly machinery SAM(core) complex.</text>
</comment>
<comment type="function">
    <text evidence="7">Component of the ERMES/MDM complex, which serves as a molecular tether to connect the endoplasmic reticulum and mitochondria. Components of this complex are involved in the control of mitochondrial shape and protein biogenesis and may function in phospholipid exchange. MDM10 is involved in the late assembly steps of the general translocase of the mitochondrial outer membrane (TOM complex). Functions in the TOM40-specific route of the assembly of outer membrane beta-barrel proteins, including the association of TOM40 with the receptor TOM22 and small TOM proteins. Can associate with the SAM(core) complex as well as the MDM12-MMM1 complex, both involved in late steps of the major beta-barrel assembly pathway, that is responsible for biogenesis of all outer membrane beta-barrel proteins. May act as a switch that shuttles between both complexes and channels precursor proteins into the TOM40-specific pathway. Plays a role in mitochondrial morphology and in the inheritance of mitochondria.</text>
</comment>
<evidence type="ECO:0000256" key="5">
    <source>
        <dbReference type="ARBA" id="ARBA00023136"/>
    </source>
</evidence>
<evidence type="ECO:0000259" key="9">
    <source>
        <dbReference type="PROSITE" id="PS50048"/>
    </source>
</evidence>
<dbReference type="PANTHER" id="PTHR28035:SF1">
    <property type="entry name" value="MITOCHONDRIAL DISTRIBUTION AND MORPHOLOGY PROTEIN 10"/>
    <property type="match status" value="1"/>
</dbReference>
<dbReference type="Pfam" id="PF00172">
    <property type="entry name" value="Zn_clus"/>
    <property type="match status" value="1"/>
</dbReference>
<dbReference type="AlphaFoldDB" id="A0A2P4ZHL3"/>
<dbReference type="GO" id="GO:0001401">
    <property type="term" value="C:SAM complex"/>
    <property type="evidence" value="ECO:0007669"/>
    <property type="project" value="TreeGrafter"/>
</dbReference>
<dbReference type="PROSITE" id="PS00463">
    <property type="entry name" value="ZN2_CY6_FUNGAL_1"/>
    <property type="match status" value="1"/>
</dbReference>
<protein>
    <recommendedName>
        <fullName evidence="7">Mitochondrial distribution and morphology protein 10</fullName>
    </recommendedName>
    <alternativeName>
        <fullName evidence="7">Mitochondrial inheritance component MDM10</fullName>
    </alternativeName>
</protein>
<dbReference type="InterPro" id="IPR036864">
    <property type="entry name" value="Zn2-C6_fun-type_DNA-bd_sf"/>
</dbReference>
<accession>A0A2P4ZHL3</accession>
<evidence type="ECO:0000256" key="1">
    <source>
        <dbReference type="ARBA" id="ARBA00022452"/>
    </source>
</evidence>
<evidence type="ECO:0000256" key="8">
    <source>
        <dbReference type="SAM" id="MobiDB-lite"/>
    </source>
</evidence>
<evidence type="ECO:0000256" key="7">
    <source>
        <dbReference type="HAMAP-Rule" id="MF_03102"/>
    </source>
</evidence>
<dbReference type="GO" id="GO:0045040">
    <property type="term" value="P:protein insertion into mitochondrial outer membrane"/>
    <property type="evidence" value="ECO:0007669"/>
    <property type="project" value="UniProtKB-UniRule"/>
</dbReference>
<feature type="region of interest" description="Disordered" evidence="8">
    <location>
        <begin position="208"/>
        <end position="229"/>
    </location>
</feature>
<dbReference type="GO" id="GO:0032865">
    <property type="term" value="C:ERMES complex"/>
    <property type="evidence" value="ECO:0007669"/>
    <property type="project" value="UniProtKB-UniRule"/>
</dbReference>
<comment type="caution">
    <text evidence="10">The sequence shown here is derived from an EMBL/GenBank/DDBJ whole genome shotgun (WGS) entry which is preliminary data.</text>
</comment>
<gene>
    <name evidence="7" type="primary">MDM10</name>
    <name evidence="10" type="ORF">TGAM01_v207421</name>
</gene>
<keyword evidence="5 7" id="KW-0472">Membrane</keyword>
<dbReference type="SMART" id="SM00066">
    <property type="entry name" value="GAL4"/>
    <property type="match status" value="1"/>
</dbReference>
<comment type="similarity">
    <text evidence="7">Belongs to the MDM10 family.</text>
</comment>
<keyword evidence="3 7" id="KW-1000">Mitochondrion outer membrane</keyword>
<dbReference type="GO" id="GO:1990456">
    <property type="term" value="P:mitochondrion-endoplasmic reticulum membrane tethering"/>
    <property type="evidence" value="ECO:0007669"/>
    <property type="project" value="UniProtKB-UniRule"/>
</dbReference>
<dbReference type="EMBL" id="JPDN02000027">
    <property type="protein sequence ID" value="PON23774.1"/>
    <property type="molecule type" value="Genomic_DNA"/>
</dbReference>
<dbReference type="PROSITE" id="PS50048">
    <property type="entry name" value="ZN2_CY6_FUNGAL_2"/>
    <property type="match status" value="1"/>
</dbReference>
<comment type="domain">
    <text evidence="7">Lacks alpha-helical transmembrane segments, suggesting that it resides in the membrane via beta-sheet conformations similar to those predicted for other outer membrane proteins and porin.</text>
</comment>
<dbReference type="Proteomes" id="UP000054821">
    <property type="component" value="Unassembled WGS sequence"/>
</dbReference>
<keyword evidence="2 7" id="KW-0812">Transmembrane</keyword>
<dbReference type="GO" id="GO:0015914">
    <property type="term" value="P:phospholipid transport"/>
    <property type="evidence" value="ECO:0007669"/>
    <property type="project" value="TreeGrafter"/>
</dbReference>
<proteinExistence type="inferred from homology"/>
<evidence type="ECO:0000256" key="3">
    <source>
        <dbReference type="ARBA" id="ARBA00022787"/>
    </source>
</evidence>